<accession>A0A174X002</accession>
<gene>
    <name evidence="1" type="ORF">ERS852560_03498</name>
</gene>
<dbReference type="Proteomes" id="UP000095332">
    <property type="component" value="Unassembled WGS sequence"/>
</dbReference>
<evidence type="ECO:0000313" key="2">
    <source>
        <dbReference type="Proteomes" id="UP000095332"/>
    </source>
</evidence>
<name>A0A174X002_PARDI</name>
<sequence length="47" mass="5721">MVKSIIKELEFFLILFQEEQESSLFLLNFLNYSLETKYVTTFVFYTL</sequence>
<evidence type="ECO:0000313" key="1">
    <source>
        <dbReference type="EMBL" id="CUQ50198.1"/>
    </source>
</evidence>
<reference evidence="1 2" key="1">
    <citation type="submission" date="2015-09" db="EMBL/GenBank/DDBJ databases">
        <authorList>
            <consortium name="Pathogen Informatics"/>
        </authorList>
    </citation>
    <scope>NUCLEOTIDE SEQUENCE [LARGE SCALE GENOMIC DNA]</scope>
    <source>
        <strain evidence="1 2">2789STDY5834948</strain>
    </source>
</reference>
<dbReference type="EMBL" id="CZBM01000017">
    <property type="protein sequence ID" value="CUQ50198.1"/>
    <property type="molecule type" value="Genomic_DNA"/>
</dbReference>
<proteinExistence type="predicted"/>
<dbReference type="AlphaFoldDB" id="A0A174X002"/>
<organism evidence="1 2">
    <name type="scientific">Parabacteroides distasonis</name>
    <dbReference type="NCBI Taxonomy" id="823"/>
    <lineage>
        <taxon>Bacteria</taxon>
        <taxon>Pseudomonadati</taxon>
        <taxon>Bacteroidota</taxon>
        <taxon>Bacteroidia</taxon>
        <taxon>Bacteroidales</taxon>
        <taxon>Tannerellaceae</taxon>
        <taxon>Parabacteroides</taxon>
    </lineage>
</organism>
<protein>
    <submittedName>
        <fullName evidence="1">Uncharacterized protein</fullName>
    </submittedName>
</protein>